<dbReference type="Gene3D" id="3.20.20.120">
    <property type="entry name" value="Enolase-like C-terminal domain"/>
    <property type="match status" value="1"/>
</dbReference>
<dbReference type="RefSeq" id="WP_338394364.1">
    <property type="nucleotide sequence ID" value="NZ_AP025314.1"/>
</dbReference>
<dbReference type="InterPro" id="IPR013342">
    <property type="entry name" value="Mandelate_racemase_C"/>
</dbReference>
<dbReference type="AlphaFoldDB" id="A0AAU9CGJ5"/>
<dbReference type="GO" id="GO:0016854">
    <property type="term" value="F:racemase and epimerase activity"/>
    <property type="evidence" value="ECO:0007669"/>
    <property type="project" value="UniProtKB-ARBA"/>
</dbReference>
<dbReference type="SFLD" id="SFLDF00009">
    <property type="entry name" value="o-succinylbenzoate_synthase"/>
    <property type="match status" value="1"/>
</dbReference>
<evidence type="ECO:0000256" key="1">
    <source>
        <dbReference type="ARBA" id="ARBA00022723"/>
    </source>
</evidence>
<dbReference type="InterPro" id="IPR029017">
    <property type="entry name" value="Enolase-like_N"/>
</dbReference>
<dbReference type="InterPro" id="IPR036849">
    <property type="entry name" value="Enolase-like_C_sf"/>
</dbReference>
<dbReference type="EMBL" id="AP025314">
    <property type="protein sequence ID" value="BDD09148.1"/>
    <property type="molecule type" value="Genomic_DNA"/>
</dbReference>
<feature type="domain" description="Mandelate racemase/muconate lactonizing enzyme C-terminal" evidence="2">
    <location>
        <begin position="143"/>
        <end position="241"/>
    </location>
</feature>
<dbReference type="SFLD" id="SFLDS00001">
    <property type="entry name" value="Enolase"/>
    <property type="match status" value="1"/>
</dbReference>
<reference evidence="3 4" key="1">
    <citation type="submission" date="2021-12" db="EMBL/GenBank/DDBJ databases">
        <title>Genome sequencing of bacteria with rrn-lacking chromosome and rrn-plasmid.</title>
        <authorList>
            <person name="Anda M."/>
            <person name="Iwasaki W."/>
        </authorList>
    </citation>
    <scope>NUCLEOTIDE SEQUENCE [LARGE SCALE GENOMIC DNA]</scope>
    <source>
        <strain evidence="3 4">DSM 100852</strain>
    </source>
</reference>
<dbReference type="SFLD" id="SFLDG00180">
    <property type="entry name" value="muconate_cycloisomerase"/>
    <property type="match status" value="1"/>
</dbReference>
<dbReference type="SUPFAM" id="SSF51604">
    <property type="entry name" value="Enolase C-terminal domain-like"/>
    <property type="match status" value="1"/>
</dbReference>
<dbReference type="Pfam" id="PF13378">
    <property type="entry name" value="MR_MLE_C"/>
    <property type="match status" value="1"/>
</dbReference>
<sequence>MRIRSTIIPYTLAFKFAAGTSRGVLREKNTWFWVVEDLDSGLRGIGECGPLKGLSVDDRPDFGEVLEGLAERLAPELNRLCGSCQVAGFVREMVPDDLPSARFGLETALLDIFNGGKRTVLDSPFVRGERSVPINGLVWMGDEAFMSEQIERKITEGYTCVKMKIGAIDFDKELALLRSIRKRFGEEEITLRVDANGAFGERDVFEKLEKLGELALHSIEQPVMAGQYELMRKVCDLSPVDVALDEELIGVNGIERAELLDRLNPQYIILKPTLVGGLADSGDWISLAESRGIGWWMTSALESNVGLNAIGQYTDFLEVDMPQGLGTGQLYHNNIGSPLRIKRGELWYGDESEWKLETLIEG</sequence>
<dbReference type="Proteomes" id="UP001348817">
    <property type="component" value="Chromosome"/>
</dbReference>
<protein>
    <submittedName>
        <fullName evidence="3">O-succinylbenzoate synthase</fullName>
    </submittedName>
</protein>
<dbReference type="KEGG" id="fax:FUAX_15800"/>
<dbReference type="SUPFAM" id="SSF54826">
    <property type="entry name" value="Enolase N-terminal domain-like"/>
    <property type="match status" value="1"/>
</dbReference>
<keyword evidence="1" id="KW-0479">Metal-binding</keyword>
<organism evidence="3 4">
    <name type="scientific">Fulvitalea axinellae</name>
    <dbReference type="NCBI Taxonomy" id="1182444"/>
    <lineage>
        <taxon>Bacteria</taxon>
        <taxon>Pseudomonadati</taxon>
        <taxon>Bacteroidota</taxon>
        <taxon>Cytophagia</taxon>
        <taxon>Cytophagales</taxon>
        <taxon>Persicobacteraceae</taxon>
        <taxon>Fulvitalea</taxon>
    </lineage>
</organism>
<accession>A0AAU9CGJ5</accession>
<dbReference type="Gene3D" id="3.30.390.10">
    <property type="entry name" value="Enolase-like, N-terminal domain"/>
    <property type="match status" value="1"/>
</dbReference>
<evidence type="ECO:0000313" key="4">
    <source>
        <dbReference type="Proteomes" id="UP001348817"/>
    </source>
</evidence>
<keyword evidence="4" id="KW-1185">Reference proteome</keyword>
<dbReference type="InterPro" id="IPR029065">
    <property type="entry name" value="Enolase_C-like"/>
</dbReference>
<proteinExistence type="predicted"/>
<dbReference type="PANTHER" id="PTHR48073:SF2">
    <property type="entry name" value="O-SUCCINYLBENZOATE SYNTHASE"/>
    <property type="match status" value="1"/>
</dbReference>
<dbReference type="PANTHER" id="PTHR48073">
    <property type="entry name" value="O-SUCCINYLBENZOATE SYNTHASE-RELATED"/>
    <property type="match status" value="1"/>
</dbReference>
<gene>
    <name evidence="3" type="primary">menC</name>
    <name evidence="3" type="ORF">FUAX_15800</name>
</gene>
<name>A0AAU9CGJ5_9BACT</name>
<evidence type="ECO:0000313" key="3">
    <source>
        <dbReference type="EMBL" id="BDD09148.1"/>
    </source>
</evidence>
<dbReference type="SMART" id="SM00922">
    <property type="entry name" value="MR_MLE"/>
    <property type="match status" value="1"/>
</dbReference>
<dbReference type="GO" id="GO:0046872">
    <property type="term" value="F:metal ion binding"/>
    <property type="evidence" value="ECO:0007669"/>
    <property type="project" value="UniProtKB-KW"/>
</dbReference>
<dbReference type="CDD" id="cd03320">
    <property type="entry name" value="OSBS"/>
    <property type="match status" value="1"/>
</dbReference>
<evidence type="ECO:0000259" key="2">
    <source>
        <dbReference type="SMART" id="SM00922"/>
    </source>
</evidence>